<proteinExistence type="predicted"/>
<dbReference type="RefSeq" id="WP_311421517.1">
    <property type="nucleotide sequence ID" value="NZ_JAVREH010000003.1"/>
</dbReference>
<organism evidence="9 10">
    <name type="scientific">Jatrophihabitans lederbergiae</name>
    <dbReference type="NCBI Taxonomy" id="3075547"/>
    <lineage>
        <taxon>Bacteria</taxon>
        <taxon>Bacillati</taxon>
        <taxon>Actinomycetota</taxon>
        <taxon>Actinomycetes</taxon>
        <taxon>Jatrophihabitantales</taxon>
        <taxon>Jatrophihabitantaceae</taxon>
        <taxon>Jatrophihabitans</taxon>
    </lineage>
</organism>
<keyword evidence="2" id="KW-0479">Metal-binding</keyword>
<keyword evidence="1 9" id="KW-0436">Ligase</keyword>
<keyword evidence="4" id="KW-0460">Magnesium</keyword>
<dbReference type="SUPFAM" id="SSF144010">
    <property type="entry name" value="CofE-like"/>
    <property type="match status" value="1"/>
</dbReference>
<dbReference type="PROSITE" id="PS51462">
    <property type="entry name" value="NUDIX"/>
    <property type="match status" value="1"/>
</dbReference>
<evidence type="ECO:0000313" key="9">
    <source>
        <dbReference type="EMBL" id="MDT0260360.1"/>
    </source>
</evidence>
<comment type="caution">
    <text evidence="9">The sequence shown here is derived from an EMBL/GenBank/DDBJ whole genome shotgun (WGS) entry which is preliminary data.</text>
</comment>
<accession>A0ABU2J5V3</accession>
<protein>
    <submittedName>
        <fullName evidence="9">Coenzyme F420-0:L-glutamate ligase</fullName>
        <ecNumber evidence="9">6.3.2.31</ecNumber>
    </submittedName>
</protein>
<keyword evidence="7" id="KW-0464">Manganese</keyword>
<dbReference type="Pfam" id="PF01996">
    <property type="entry name" value="F420_ligase"/>
    <property type="match status" value="1"/>
</dbReference>
<keyword evidence="10" id="KW-1185">Reference proteome</keyword>
<dbReference type="InterPro" id="IPR008225">
    <property type="entry name" value="F420-0_g-glutamyl_ligase"/>
</dbReference>
<dbReference type="Gene3D" id="3.90.1660.10">
    <property type="entry name" value="CofE-like domain"/>
    <property type="match status" value="1"/>
</dbReference>
<keyword evidence="5" id="KW-0630">Potassium</keyword>
<dbReference type="PANTHER" id="PTHR47917">
    <property type="match status" value="1"/>
</dbReference>
<gene>
    <name evidence="9" type="ORF">RM423_03015</name>
</gene>
<dbReference type="NCBIfam" id="TIGR01916">
    <property type="entry name" value="F420_cofE"/>
    <property type="match status" value="1"/>
</dbReference>
<reference evidence="10" key="1">
    <citation type="submission" date="2023-07" db="EMBL/GenBank/DDBJ databases">
        <title>30 novel species of actinomycetes from the DSMZ collection.</title>
        <authorList>
            <person name="Nouioui I."/>
        </authorList>
    </citation>
    <scope>NUCLEOTIDE SEQUENCE [LARGE SCALE GENOMIC DNA]</scope>
    <source>
        <strain evidence="10">DSM 44399</strain>
    </source>
</reference>
<dbReference type="InterPro" id="IPR000086">
    <property type="entry name" value="NUDIX_hydrolase_dom"/>
</dbReference>
<evidence type="ECO:0000256" key="5">
    <source>
        <dbReference type="ARBA" id="ARBA00022958"/>
    </source>
</evidence>
<name>A0ABU2J5V3_9ACTN</name>
<keyword evidence="6" id="KW-0342">GTP-binding</keyword>
<evidence type="ECO:0000256" key="6">
    <source>
        <dbReference type="ARBA" id="ARBA00023134"/>
    </source>
</evidence>
<evidence type="ECO:0000256" key="4">
    <source>
        <dbReference type="ARBA" id="ARBA00022842"/>
    </source>
</evidence>
<evidence type="ECO:0000313" key="10">
    <source>
        <dbReference type="Proteomes" id="UP001183176"/>
    </source>
</evidence>
<dbReference type="InterPro" id="IPR002847">
    <property type="entry name" value="F420-0_gamma-glut_ligase-dom"/>
</dbReference>
<evidence type="ECO:0000256" key="7">
    <source>
        <dbReference type="ARBA" id="ARBA00023211"/>
    </source>
</evidence>
<evidence type="ECO:0000256" key="1">
    <source>
        <dbReference type="ARBA" id="ARBA00022598"/>
    </source>
</evidence>
<sequence>MSWQPAVPERPAGIEILPVPGMAELRPGDDLVGELLRCAPWLRDGDVLVVTSKIVSKVEGRLIPATGDAIEREAIRQRAIDDESVRVIARRGPLRIAETRHGLVLAAAGVDASNVSRNEIALLPLDPDASARRLREAIIERCGTTVAVVISDSMGRPWRHGISDVAIGAAGLSAVLDERGARDKHGNQLSVTEVAVADELAAAGDLVKGKLSDVPVAVIRGYAHDDDGKGSSALIRGSADDLFRMGTAEAIALGRAQSAPSPDAPDVSALHADVLATLASMRLDPADDTGQSAIREGFYGLLAARPDATRRASAPGHVTASTVLLDSDGTRVLLTLHPRVGAWLQLGGHIEDDDASLLAAAAREALEESGIAGIELNPVPVDLDVHAITCSLGIPTRHFDVRFVGRAPAGAEAVISSESDDLRWFGVEDLPAGIAPELPRLIAAAVRASALRQAELGR</sequence>
<dbReference type="SUPFAM" id="SSF55811">
    <property type="entry name" value="Nudix"/>
    <property type="match status" value="1"/>
</dbReference>
<dbReference type="NCBIfam" id="NF009810">
    <property type="entry name" value="PRK13294.1"/>
    <property type="match status" value="1"/>
</dbReference>
<dbReference type="GO" id="GO:0052618">
    <property type="term" value="F:coenzyme F420-0:L-glutamate ligase activity"/>
    <property type="evidence" value="ECO:0007669"/>
    <property type="project" value="UniProtKB-EC"/>
</dbReference>
<dbReference type="Proteomes" id="UP001183176">
    <property type="component" value="Unassembled WGS sequence"/>
</dbReference>
<dbReference type="EC" id="6.3.2.31" evidence="9"/>
<dbReference type="EMBL" id="JAVREH010000003">
    <property type="protein sequence ID" value="MDT0260360.1"/>
    <property type="molecule type" value="Genomic_DNA"/>
</dbReference>
<evidence type="ECO:0000256" key="2">
    <source>
        <dbReference type="ARBA" id="ARBA00022723"/>
    </source>
</evidence>
<dbReference type="Gene3D" id="3.90.79.10">
    <property type="entry name" value="Nucleoside Triphosphate Pyrophosphohydrolase"/>
    <property type="match status" value="1"/>
</dbReference>
<evidence type="ECO:0000256" key="3">
    <source>
        <dbReference type="ARBA" id="ARBA00022741"/>
    </source>
</evidence>
<feature type="domain" description="Nudix hydrolase" evidence="8">
    <location>
        <begin position="315"/>
        <end position="448"/>
    </location>
</feature>
<dbReference type="PANTHER" id="PTHR47917:SF1">
    <property type="entry name" value="COENZYME F420:L-GLUTAMATE LIGASE"/>
    <property type="match status" value="1"/>
</dbReference>
<evidence type="ECO:0000259" key="8">
    <source>
        <dbReference type="PROSITE" id="PS51462"/>
    </source>
</evidence>
<dbReference type="InterPro" id="IPR015797">
    <property type="entry name" value="NUDIX_hydrolase-like_dom_sf"/>
</dbReference>
<dbReference type="Gene3D" id="3.30.1330.100">
    <property type="entry name" value="CofE-like"/>
    <property type="match status" value="1"/>
</dbReference>
<dbReference type="Pfam" id="PF00293">
    <property type="entry name" value="NUDIX"/>
    <property type="match status" value="1"/>
</dbReference>
<keyword evidence="3" id="KW-0547">Nucleotide-binding</keyword>